<dbReference type="AlphaFoldDB" id="S7W7Q1"/>
<dbReference type="InterPro" id="IPR027417">
    <property type="entry name" value="P-loop_NTPase"/>
</dbReference>
<gene>
    <name evidence="1" type="ORF">SLOPH_1687</name>
</gene>
<evidence type="ECO:0000313" key="1">
    <source>
        <dbReference type="EMBL" id="EPR78895.1"/>
    </source>
</evidence>
<proteinExistence type="predicted"/>
<dbReference type="VEuPathDB" id="MicrosporidiaDB:SLOPH_1687"/>
<sequence length="454" mass="54132">MKETSSDELDSFHFLESNISYLIEELEQKYNHNLSDNNYNSEYEMNEDNTKNNYNYEYEISDTLDEITTDNLNTLDDLNNKNNNDDLELDCLNKNNNLNNNNKDNLNTLNNVKHTYYNINDHIIFPNTPVSDKEFLKKNKCTLKHIEKNSLDIFSFRNNEQKEKLDVKSISYEIKNKKIKLDESKDITINLFNKKKSKNIIIDLFNRKKLEELESKILSSDILVVYGPPGSGKTTAIKYIFEKNNIDLEYIEEIHRFKGKILNNSKKYIFHTDIENINDIEKYLEEYVKKEKIKIIVESRNISKYKNIIKFNKISDSKIKKYYKDTKYSIDTIDGNLHRIDIINKGFNNFIAKYNFFHIMGKLFYDKENSFEIIDNIHGYDLYKNTYYNSYLTECLLENYIDFVDIFGAKKILDGFIDNINIDETMILVSEIFMIEKNKNNKFRSFRPPKKYYK</sequence>
<dbReference type="InParanoid" id="S7W7Q1"/>
<comment type="caution">
    <text evidence="1">The sequence shown here is derived from an EMBL/GenBank/DDBJ whole genome shotgun (WGS) entry which is preliminary data.</text>
</comment>
<organism evidence="1 2">
    <name type="scientific">Spraguea lophii (strain 42_110)</name>
    <name type="common">Microsporidian parasite</name>
    <dbReference type="NCBI Taxonomy" id="1358809"/>
    <lineage>
        <taxon>Eukaryota</taxon>
        <taxon>Fungi</taxon>
        <taxon>Fungi incertae sedis</taxon>
        <taxon>Microsporidia</taxon>
        <taxon>Spragueidae</taxon>
        <taxon>Spraguea</taxon>
    </lineage>
</organism>
<evidence type="ECO:0000313" key="2">
    <source>
        <dbReference type="Proteomes" id="UP000014978"/>
    </source>
</evidence>
<dbReference type="Proteomes" id="UP000014978">
    <property type="component" value="Unassembled WGS sequence"/>
</dbReference>
<dbReference type="SUPFAM" id="SSF52540">
    <property type="entry name" value="P-loop containing nucleoside triphosphate hydrolases"/>
    <property type="match status" value="1"/>
</dbReference>
<dbReference type="OrthoDB" id="2191642at2759"/>
<keyword evidence="2" id="KW-1185">Reference proteome</keyword>
<dbReference type="EMBL" id="ATCN01000498">
    <property type="protein sequence ID" value="EPR78895.1"/>
    <property type="molecule type" value="Genomic_DNA"/>
</dbReference>
<name>S7W7Q1_SPRLO</name>
<reference evidence="2" key="1">
    <citation type="journal article" date="2013" name="PLoS Genet.">
        <title>The genome of Spraguea lophii and the basis of host-microsporidian interactions.</title>
        <authorList>
            <person name="Campbell S.E."/>
            <person name="Williams T.A."/>
            <person name="Yousuf A."/>
            <person name="Soanes D.M."/>
            <person name="Paszkiewicz K.H."/>
            <person name="Williams B.A.P."/>
        </authorList>
    </citation>
    <scope>NUCLEOTIDE SEQUENCE [LARGE SCALE GENOMIC DNA]</scope>
    <source>
        <strain evidence="2">42_110</strain>
    </source>
</reference>
<dbReference type="HOGENOM" id="CLU_602923_0_0_1"/>
<dbReference type="Gene3D" id="3.40.50.300">
    <property type="entry name" value="P-loop containing nucleotide triphosphate hydrolases"/>
    <property type="match status" value="1"/>
</dbReference>
<accession>S7W7Q1</accession>
<protein>
    <submittedName>
        <fullName evidence="1">Uncharacterized protein</fullName>
    </submittedName>
</protein>